<keyword evidence="9" id="KW-1185">Reference proteome</keyword>
<dbReference type="Proteomes" id="UP000562124">
    <property type="component" value="Unassembled WGS sequence"/>
</dbReference>
<feature type="domain" description="HTH deoR-type" evidence="7">
    <location>
        <begin position="3"/>
        <end position="58"/>
    </location>
</feature>
<evidence type="ECO:0000256" key="4">
    <source>
        <dbReference type="ARBA" id="ARBA00023125"/>
    </source>
</evidence>
<evidence type="ECO:0000256" key="5">
    <source>
        <dbReference type="ARBA" id="ARBA00023163"/>
    </source>
</evidence>
<dbReference type="InterPro" id="IPR014036">
    <property type="entry name" value="DeoR-like_C"/>
</dbReference>
<evidence type="ECO:0000256" key="1">
    <source>
        <dbReference type="ARBA" id="ARBA00021390"/>
    </source>
</evidence>
<dbReference type="Pfam" id="PF00455">
    <property type="entry name" value="DeoRC"/>
    <property type="match status" value="1"/>
</dbReference>
<dbReference type="AlphaFoldDB" id="A0A7Y0QFZ9"/>
<dbReference type="Gene3D" id="3.40.50.1360">
    <property type="match status" value="1"/>
</dbReference>
<comment type="caution">
    <text evidence="8">The sequence shown here is derived from an EMBL/GenBank/DDBJ whole genome shotgun (WGS) entry which is preliminary data.</text>
</comment>
<dbReference type="InterPro" id="IPR018356">
    <property type="entry name" value="Tscrpt_reg_HTH_DeoR_CS"/>
</dbReference>
<evidence type="ECO:0000313" key="9">
    <source>
        <dbReference type="Proteomes" id="UP000562124"/>
    </source>
</evidence>
<dbReference type="InterPro" id="IPR001034">
    <property type="entry name" value="DeoR_HTH"/>
</dbReference>
<name>A0A7Y0QFZ9_CELFI</name>
<evidence type="ECO:0000256" key="6">
    <source>
        <dbReference type="ARBA" id="ARBA00024937"/>
    </source>
</evidence>
<dbReference type="SMART" id="SM00420">
    <property type="entry name" value="HTH_DEOR"/>
    <property type="match status" value="1"/>
</dbReference>
<dbReference type="GO" id="GO:0003700">
    <property type="term" value="F:DNA-binding transcription factor activity"/>
    <property type="evidence" value="ECO:0007669"/>
    <property type="project" value="InterPro"/>
</dbReference>
<dbReference type="SUPFAM" id="SSF100950">
    <property type="entry name" value="NagB/RpiA/CoA transferase-like"/>
    <property type="match status" value="1"/>
</dbReference>
<proteinExistence type="predicted"/>
<dbReference type="PANTHER" id="PTHR30363:SF4">
    <property type="entry name" value="GLYCEROL-3-PHOSPHATE REGULON REPRESSOR"/>
    <property type="match status" value="1"/>
</dbReference>
<dbReference type="Pfam" id="PF08220">
    <property type="entry name" value="HTH_DeoR"/>
    <property type="match status" value="1"/>
</dbReference>
<dbReference type="PROSITE" id="PS00894">
    <property type="entry name" value="HTH_DEOR_1"/>
    <property type="match status" value="1"/>
</dbReference>
<protein>
    <recommendedName>
        <fullName evidence="1">Lactose phosphotransferase system repressor</fullName>
    </recommendedName>
</protein>
<keyword evidence="2" id="KW-0678">Repressor</keyword>
<dbReference type="InterPro" id="IPR036388">
    <property type="entry name" value="WH-like_DNA-bd_sf"/>
</dbReference>
<dbReference type="PROSITE" id="PS51000">
    <property type="entry name" value="HTH_DEOR_2"/>
    <property type="match status" value="1"/>
</dbReference>
<organism evidence="8 9">
    <name type="scientific">Cellulomonas fimi</name>
    <dbReference type="NCBI Taxonomy" id="1708"/>
    <lineage>
        <taxon>Bacteria</taxon>
        <taxon>Bacillati</taxon>
        <taxon>Actinomycetota</taxon>
        <taxon>Actinomycetes</taxon>
        <taxon>Micrococcales</taxon>
        <taxon>Cellulomonadaceae</taxon>
        <taxon>Cellulomonas</taxon>
    </lineage>
</organism>
<dbReference type="Gene3D" id="1.10.10.10">
    <property type="entry name" value="Winged helix-like DNA-binding domain superfamily/Winged helix DNA-binding domain"/>
    <property type="match status" value="1"/>
</dbReference>
<evidence type="ECO:0000256" key="3">
    <source>
        <dbReference type="ARBA" id="ARBA00023015"/>
    </source>
</evidence>
<dbReference type="InterPro" id="IPR036390">
    <property type="entry name" value="WH_DNA-bd_sf"/>
</dbReference>
<dbReference type="InterPro" id="IPR050313">
    <property type="entry name" value="Carb_Metab_HTH_regulators"/>
</dbReference>
<keyword evidence="4" id="KW-0238">DNA-binding</keyword>
<dbReference type="InterPro" id="IPR037171">
    <property type="entry name" value="NagB/RpiA_transferase-like"/>
</dbReference>
<evidence type="ECO:0000313" key="8">
    <source>
        <dbReference type="EMBL" id="NMR19576.1"/>
    </source>
</evidence>
<dbReference type="SMART" id="SM01134">
    <property type="entry name" value="DeoRC"/>
    <property type="match status" value="1"/>
</dbReference>
<gene>
    <name evidence="8" type="ORF">HIR71_04945</name>
</gene>
<keyword evidence="5" id="KW-0804">Transcription</keyword>
<dbReference type="PRINTS" id="PR00037">
    <property type="entry name" value="HTHLACR"/>
</dbReference>
<evidence type="ECO:0000259" key="7">
    <source>
        <dbReference type="PROSITE" id="PS51000"/>
    </source>
</evidence>
<dbReference type="GO" id="GO:0003677">
    <property type="term" value="F:DNA binding"/>
    <property type="evidence" value="ECO:0007669"/>
    <property type="project" value="UniProtKB-KW"/>
</dbReference>
<dbReference type="PANTHER" id="PTHR30363">
    <property type="entry name" value="HTH-TYPE TRANSCRIPTIONAL REGULATOR SRLR-RELATED"/>
    <property type="match status" value="1"/>
</dbReference>
<accession>A0A7Y0QFZ9</accession>
<sequence>MFAHERQDRIADVVADRGRVTVAELAAELDVTPETVRRDLDTLEGVRRLRRVHGGAVAMHRVSLSEPSLLERRTQRLDEKNRIADAALALVPAGRAASVILDAGTTTERLADRLATWRAERVGDELLVITNALPIASVLAASVEIQLDLLGGRVRGLTSALVGPTTTRQLDALRADVAFVGANGLTADFGLSTPDSAEAAVKAAMVRSARRVVALVDSSKLGEDTLVRFATLDQIDALVTDDSPPPDLARALAEAEVEVVVA</sequence>
<dbReference type="EMBL" id="JABCJJ010000005">
    <property type="protein sequence ID" value="NMR19576.1"/>
    <property type="molecule type" value="Genomic_DNA"/>
</dbReference>
<dbReference type="RefSeq" id="WP_169323950.1">
    <property type="nucleotide sequence ID" value="NZ_JABCJJ010000005.1"/>
</dbReference>
<reference evidence="8 9" key="1">
    <citation type="submission" date="2020-04" db="EMBL/GenBank/DDBJ databases">
        <title>Sequencing and Assembly of C. fimi.</title>
        <authorList>
            <person name="Ramsey A.R."/>
        </authorList>
    </citation>
    <scope>NUCLEOTIDE SEQUENCE [LARGE SCALE GENOMIC DNA]</scope>
    <source>
        <strain evidence="8 9">SB</strain>
    </source>
</reference>
<dbReference type="SUPFAM" id="SSF46785">
    <property type="entry name" value="Winged helix' DNA-binding domain"/>
    <property type="match status" value="1"/>
</dbReference>
<keyword evidence="3" id="KW-0805">Transcription regulation</keyword>
<evidence type="ECO:0000256" key="2">
    <source>
        <dbReference type="ARBA" id="ARBA00022491"/>
    </source>
</evidence>
<comment type="function">
    <text evidence="6">Repressor of the lactose catabolism operon. Galactose-6-phosphate is the inducer.</text>
</comment>